<dbReference type="EMBL" id="VWXL01000018">
    <property type="protein sequence ID" value="MVB10057.1"/>
    <property type="molecule type" value="Genomic_DNA"/>
</dbReference>
<evidence type="ECO:0000313" key="2">
    <source>
        <dbReference type="Proteomes" id="UP000469440"/>
    </source>
</evidence>
<dbReference type="GO" id="GO:0008967">
    <property type="term" value="F:phosphoglycolate phosphatase activity"/>
    <property type="evidence" value="ECO:0007669"/>
    <property type="project" value="UniProtKB-EC"/>
</dbReference>
<organism evidence="1 2">
    <name type="scientific">Caproicibacter fermentans</name>
    <dbReference type="NCBI Taxonomy" id="2576756"/>
    <lineage>
        <taxon>Bacteria</taxon>
        <taxon>Bacillati</taxon>
        <taxon>Bacillota</taxon>
        <taxon>Clostridia</taxon>
        <taxon>Eubacteriales</taxon>
        <taxon>Acutalibacteraceae</taxon>
        <taxon>Caproicibacter</taxon>
    </lineage>
</organism>
<dbReference type="Gene3D" id="3.40.50.1000">
    <property type="entry name" value="HAD superfamily/HAD-like"/>
    <property type="match status" value="1"/>
</dbReference>
<keyword evidence="1" id="KW-0378">Hydrolase</keyword>
<dbReference type="SUPFAM" id="SSF56784">
    <property type="entry name" value="HAD-like"/>
    <property type="match status" value="1"/>
</dbReference>
<dbReference type="InterPro" id="IPR023198">
    <property type="entry name" value="PGP-like_dom2"/>
</dbReference>
<dbReference type="InterPro" id="IPR050155">
    <property type="entry name" value="HAD-like_hydrolase_sf"/>
</dbReference>
<comment type="caution">
    <text evidence="1">The sequence shown here is derived from an EMBL/GenBank/DDBJ whole genome shotgun (WGS) entry which is preliminary data.</text>
</comment>
<protein>
    <submittedName>
        <fullName evidence="1">Phosphoglycolate phosphatase</fullName>
        <ecNumber evidence="1">3.1.3.18</ecNumber>
    </submittedName>
</protein>
<dbReference type="Proteomes" id="UP000469440">
    <property type="component" value="Unassembled WGS sequence"/>
</dbReference>
<dbReference type="PANTHER" id="PTHR43434">
    <property type="entry name" value="PHOSPHOGLYCOLATE PHOSPHATASE"/>
    <property type="match status" value="1"/>
</dbReference>
<dbReference type="InterPro" id="IPR036412">
    <property type="entry name" value="HAD-like_sf"/>
</dbReference>
<dbReference type="GO" id="GO:0006281">
    <property type="term" value="P:DNA repair"/>
    <property type="evidence" value="ECO:0007669"/>
    <property type="project" value="TreeGrafter"/>
</dbReference>
<dbReference type="SFLD" id="SFLDS00003">
    <property type="entry name" value="Haloacid_Dehalogenase"/>
    <property type="match status" value="1"/>
</dbReference>
<name>A0A6N8HX26_9FIRM</name>
<dbReference type="EC" id="3.1.3.18" evidence="1"/>
<reference evidence="1 2" key="1">
    <citation type="submission" date="2019-09" db="EMBL/GenBank/DDBJ databases">
        <title>Genome sequence of Clostridium sp. EA1.</title>
        <authorList>
            <person name="Poehlein A."/>
            <person name="Bengelsdorf F.R."/>
            <person name="Daniel R."/>
        </authorList>
    </citation>
    <scope>NUCLEOTIDE SEQUENCE [LARGE SCALE GENOMIC DNA]</scope>
    <source>
        <strain evidence="1 2">EA1</strain>
    </source>
</reference>
<keyword evidence="2" id="KW-1185">Reference proteome</keyword>
<gene>
    <name evidence="1" type="primary">gph_2</name>
    <name evidence="1" type="ORF">CAFE_07300</name>
</gene>
<evidence type="ECO:0000313" key="1">
    <source>
        <dbReference type="EMBL" id="MVB10057.1"/>
    </source>
</evidence>
<dbReference type="PANTHER" id="PTHR43434:SF1">
    <property type="entry name" value="PHOSPHOGLYCOLATE PHOSPHATASE"/>
    <property type="match status" value="1"/>
</dbReference>
<accession>A0A6N8HX26</accession>
<dbReference type="RefSeq" id="WP_166525055.1">
    <property type="nucleotide sequence ID" value="NZ_VWXL01000018.1"/>
</dbReference>
<dbReference type="InterPro" id="IPR041492">
    <property type="entry name" value="HAD_2"/>
</dbReference>
<dbReference type="GO" id="GO:0005829">
    <property type="term" value="C:cytosol"/>
    <property type="evidence" value="ECO:0007669"/>
    <property type="project" value="TreeGrafter"/>
</dbReference>
<dbReference type="InterPro" id="IPR023214">
    <property type="entry name" value="HAD_sf"/>
</dbReference>
<sequence>MKTILFDFDGTLLDSTERHTVLLRDILREELPGGDTVPSLERFMEYKRDGMSTRACLEKTYGFDRVFAHRCAEKWRERIEDREYLALDRLYPDSTAALENLCRQYRLVLISSRKSEAELNWQIDFFRIGSFFQAVHCVAPGDSVRTKAFYAARYPDAVLVVGDTEADLECAAASGLPFYALNRGFRSQSFWDEKNIRSFGDLSSIRDLC</sequence>
<dbReference type="AlphaFoldDB" id="A0A6N8HX26"/>
<dbReference type="Gene3D" id="1.10.150.240">
    <property type="entry name" value="Putative phosphatase, domain 2"/>
    <property type="match status" value="1"/>
</dbReference>
<dbReference type="SFLD" id="SFLDG01129">
    <property type="entry name" value="C1.5:_HAD__Beta-PGM__Phosphata"/>
    <property type="match status" value="1"/>
</dbReference>
<dbReference type="Pfam" id="PF13419">
    <property type="entry name" value="HAD_2"/>
    <property type="match status" value="1"/>
</dbReference>
<proteinExistence type="predicted"/>